<proteinExistence type="inferred from homology"/>
<dbReference type="GO" id="GO:0006260">
    <property type="term" value="P:DNA replication"/>
    <property type="evidence" value="ECO:0007669"/>
    <property type="project" value="UniProtKB-UniRule"/>
</dbReference>
<reference evidence="17 18" key="1">
    <citation type="submission" date="2019-11" db="EMBL/GenBank/DDBJ databases">
        <title>Draft genome sequence of Kocuria indica DP-K7, a methyl red degrading Actinobacterium.</title>
        <authorList>
            <person name="Kumaran S."/>
            <person name="Tischler D."/>
            <person name="Ngo A.C.R."/>
            <person name="Schultes F."/>
        </authorList>
    </citation>
    <scope>NUCLEOTIDE SEQUENCE [LARGE SCALE GENOMIC DNA]</scope>
    <source>
        <strain evidence="17 18">DP-K7</strain>
    </source>
</reference>
<evidence type="ECO:0000256" key="5">
    <source>
        <dbReference type="ARBA" id="ARBA00022705"/>
    </source>
</evidence>
<dbReference type="PROSITE" id="PS00618">
    <property type="entry name" value="RECF_2"/>
    <property type="match status" value="1"/>
</dbReference>
<comment type="function">
    <text evidence="12 13 14">The RecF protein is involved in DNA metabolism; it is required for DNA replication and normal SOS inducibility. RecF binds preferentially to single-stranded, linear DNA. It also seems to bind ATP.</text>
</comment>
<dbReference type="GO" id="GO:0003697">
    <property type="term" value="F:single-stranded DNA binding"/>
    <property type="evidence" value="ECO:0007669"/>
    <property type="project" value="UniProtKB-UniRule"/>
</dbReference>
<dbReference type="InterPro" id="IPR003395">
    <property type="entry name" value="RecF/RecN/SMC_N"/>
</dbReference>
<evidence type="ECO:0000256" key="10">
    <source>
        <dbReference type="ARBA" id="ARBA00023204"/>
    </source>
</evidence>
<dbReference type="PROSITE" id="PS00617">
    <property type="entry name" value="RECF_1"/>
    <property type="match status" value="1"/>
</dbReference>
<feature type="compositionally biased region" description="Basic and acidic residues" evidence="15">
    <location>
        <begin position="399"/>
        <end position="413"/>
    </location>
</feature>
<dbReference type="GO" id="GO:0006302">
    <property type="term" value="P:double-strand break repair"/>
    <property type="evidence" value="ECO:0007669"/>
    <property type="project" value="TreeGrafter"/>
</dbReference>
<evidence type="ECO:0000256" key="14">
    <source>
        <dbReference type="RuleBase" id="RU000578"/>
    </source>
</evidence>
<keyword evidence="6 13" id="KW-0547">Nucleotide-binding</keyword>
<evidence type="ECO:0000256" key="8">
    <source>
        <dbReference type="ARBA" id="ARBA00022840"/>
    </source>
</evidence>
<dbReference type="PANTHER" id="PTHR32182:SF0">
    <property type="entry name" value="DNA REPLICATION AND REPAIR PROTEIN RECF"/>
    <property type="match status" value="1"/>
</dbReference>
<accession>A0A6N9QYJ0</accession>
<evidence type="ECO:0000256" key="11">
    <source>
        <dbReference type="ARBA" id="ARBA00023236"/>
    </source>
</evidence>
<dbReference type="RefSeq" id="WP_162229684.1">
    <property type="nucleotide sequence ID" value="NZ_WMHZ01000011.1"/>
</dbReference>
<keyword evidence="11 13" id="KW-0742">SOS response</keyword>
<evidence type="ECO:0000256" key="2">
    <source>
        <dbReference type="ARBA" id="ARBA00008016"/>
    </source>
</evidence>
<dbReference type="InterPro" id="IPR042174">
    <property type="entry name" value="RecF_2"/>
</dbReference>
<dbReference type="InterPro" id="IPR001238">
    <property type="entry name" value="DNA-binding_RecF"/>
</dbReference>
<evidence type="ECO:0000256" key="7">
    <source>
        <dbReference type="ARBA" id="ARBA00022763"/>
    </source>
</evidence>
<dbReference type="GO" id="GO:0005524">
    <property type="term" value="F:ATP binding"/>
    <property type="evidence" value="ECO:0007669"/>
    <property type="project" value="UniProtKB-UniRule"/>
</dbReference>
<dbReference type="GO" id="GO:0005737">
    <property type="term" value="C:cytoplasm"/>
    <property type="evidence" value="ECO:0007669"/>
    <property type="project" value="UniProtKB-SubCell"/>
</dbReference>
<dbReference type="Pfam" id="PF02463">
    <property type="entry name" value="SMC_N"/>
    <property type="match status" value="1"/>
</dbReference>
<evidence type="ECO:0000256" key="12">
    <source>
        <dbReference type="ARBA" id="ARBA00025401"/>
    </source>
</evidence>
<feature type="region of interest" description="Disordered" evidence="15">
    <location>
        <begin position="380"/>
        <end position="448"/>
    </location>
</feature>
<evidence type="ECO:0000256" key="15">
    <source>
        <dbReference type="SAM" id="MobiDB-lite"/>
    </source>
</evidence>
<comment type="similarity">
    <text evidence="2 13 14">Belongs to the RecF family.</text>
</comment>
<feature type="domain" description="RecF/RecN/SMC N-terminal" evidence="16">
    <location>
        <begin position="3"/>
        <end position="362"/>
    </location>
</feature>
<evidence type="ECO:0000256" key="1">
    <source>
        <dbReference type="ARBA" id="ARBA00004496"/>
    </source>
</evidence>
<keyword evidence="4 13" id="KW-0963">Cytoplasm</keyword>
<gene>
    <name evidence="13 17" type="primary">recF</name>
    <name evidence="17" type="ORF">GKZ75_08835</name>
</gene>
<keyword evidence="7 13" id="KW-0227">DNA damage</keyword>
<evidence type="ECO:0000259" key="16">
    <source>
        <dbReference type="Pfam" id="PF02463"/>
    </source>
</evidence>
<dbReference type="SUPFAM" id="SSF52540">
    <property type="entry name" value="P-loop containing nucleoside triphosphate hydrolases"/>
    <property type="match status" value="1"/>
</dbReference>
<comment type="subcellular location">
    <subcellularLocation>
        <location evidence="1 13 14">Cytoplasm</location>
    </subcellularLocation>
</comment>
<dbReference type="GO" id="GO:0000731">
    <property type="term" value="P:DNA synthesis involved in DNA repair"/>
    <property type="evidence" value="ECO:0007669"/>
    <property type="project" value="TreeGrafter"/>
</dbReference>
<keyword evidence="9 13" id="KW-0238">DNA-binding</keyword>
<sequence length="448" mass="48800">MFVDHLSLANFRTYPGLDLPLAPGLTVFVGPNGVGKTNIVEAIDWAATLGSHRVSGNGPLITTGSDQAIIRVRVNRGGQRTVLEYELNAARANRVRINRAAPVRAREALGTLHTVLFSPEDLTLVKGDPSHRRRFLDDLATAMRPVLGAARSDYDRALKQRNALLKSARRSRGFSDSDRATLAVWNDQLARAGAAVMGARLQLLKALEPEVDRAYQQLTDGPKHVSMGYESSSVAPGADQEALEHFSITDLYELMMNAFERMERHERDRGITLVGPHRDDLVIRLGDTPAKGYASHGETWSTALALRLGSWYVHLADDPARGSAPVLILDDVFAELDARRRRRLAELVRQAEQVLVTAAVDEDLPAALLEDSPTVIEVEPGAVRNRAASSAESVSETENASHDRGMSETRMASDPENVTEGQNSHPSRNAPETANAPATDDPPDGEQP</sequence>
<evidence type="ECO:0000256" key="3">
    <source>
        <dbReference type="ARBA" id="ARBA00020170"/>
    </source>
</evidence>
<dbReference type="NCBIfam" id="TIGR00611">
    <property type="entry name" value="recf"/>
    <property type="match status" value="1"/>
</dbReference>
<evidence type="ECO:0000256" key="6">
    <source>
        <dbReference type="ARBA" id="ARBA00022741"/>
    </source>
</evidence>
<keyword evidence="8 13" id="KW-0067">ATP-binding</keyword>
<feature type="compositionally biased region" description="Low complexity" evidence="15">
    <location>
        <begin position="382"/>
        <end position="398"/>
    </location>
</feature>
<evidence type="ECO:0000313" key="17">
    <source>
        <dbReference type="EMBL" id="NDO78322.1"/>
    </source>
</evidence>
<name>A0A6N9QYJ0_9MICC</name>
<evidence type="ECO:0000256" key="13">
    <source>
        <dbReference type="HAMAP-Rule" id="MF_00365"/>
    </source>
</evidence>
<dbReference type="InterPro" id="IPR027417">
    <property type="entry name" value="P-loop_NTPase"/>
</dbReference>
<evidence type="ECO:0000313" key="18">
    <source>
        <dbReference type="Proteomes" id="UP000471026"/>
    </source>
</evidence>
<dbReference type="InterPro" id="IPR018078">
    <property type="entry name" value="DNA-binding_RecF_CS"/>
</dbReference>
<evidence type="ECO:0000256" key="4">
    <source>
        <dbReference type="ARBA" id="ARBA00022490"/>
    </source>
</evidence>
<dbReference type="AlphaFoldDB" id="A0A6N9QYJ0"/>
<dbReference type="PANTHER" id="PTHR32182">
    <property type="entry name" value="DNA REPLICATION AND REPAIR PROTEIN RECF"/>
    <property type="match status" value="1"/>
</dbReference>
<protein>
    <recommendedName>
        <fullName evidence="3 13">DNA replication and repair protein RecF</fullName>
    </recommendedName>
</protein>
<comment type="caution">
    <text evidence="17">The sequence shown here is derived from an EMBL/GenBank/DDBJ whole genome shotgun (WGS) entry which is preliminary data.</text>
</comment>
<dbReference type="Gene3D" id="1.20.1050.90">
    <property type="entry name" value="RecF/RecN/SMC, N-terminal domain"/>
    <property type="match status" value="1"/>
</dbReference>
<dbReference type="EMBL" id="WMHZ01000011">
    <property type="protein sequence ID" value="NDO78322.1"/>
    <property type="molecule type" value="Genomic_DNA"/>
</dbReference>
<dbReference type="GO" id="GO:0009432">
    <property type="term" value="P:SOS response"/>
    <property type="evidence" value="ECO:0007669"/>
    <property type="project" value="UniProtKB-UniRule"/>
</dbReference>
<keyword evidence="10 13" id="KW-0234">DNA repair</keyword>
<feature type="compositionally biased region" description="Polar residues" evidence="15">
    <location>
        <begin position="419"/>
        <end position="432"/>
    </location>
</feature>
<feature type="binding site" evidence="13">
    <location>
        <begin position="30"/>
        <end position="37"/>
    </location>
    <ligand>
        <name>ATP</name>
        <dbReference type="ChEBI" id="CHEBI:30616"/>
    </ligand>
</feature>
<organism evidence="17 18">
    <name type="scientific">Kocuria marina subsp. indica</name>
    <dbReference type="NCBI Taxonomy" id="1049583"/>
    <lineage>
        <taxon>Bacteria</taxon>
        <taxon>Bacillati</taxon>
        <taxon>Actinomycetota</taxon>
        <taxon>Actinomycetes</taxon>
        <taxon>Micrococcales</taxon>
        <taxon>Micrococcaceae</taxon>
        <taxon>Kocuria</taxon>
    </lineage>
</organism>
<dbReference type="HAMAP" id="MF_00365">
    <property type="entry name" value="RecF"/>
    <property type="match status" value="1"/>
</dbReference>
<evidence type="ECO:0000256" key="9">
    <source>
        <dbReference type="ARBA" id="ARBA00023125"/>
    </source>
</evidence>
<dbReference type="Proteomes" id="UP000471026">
    <property type="component" value="Unassembled WGS sequence"/>
</dbReference>
<dbReference type="Gene3D" id="3.40.50.300">
    <property type="entry name" value="P-loop containing nucleotide triphosphate hydrolases"/>
    <property type="match status" value="1"/>
</dbReference>
<keyword evidence="5 13" id="KW-0235">DNA replication</keyword>